<dbReference type="EMBL" id="QNGE01002598">
    <property type="protein sequence ID" value="KAA3675302.1"/>
    <property type="molecule type" value="Genomic_DNA"/>
</dbReference>
<comment type="caution">
    <text evidence="3">The sequence shown here is derived from an EMBL/GenBank/DDBJ whole genome shotgun (WGS) entry which is preliminary data.</text>
</comment>
<gene>
    <name evidence="3" type="ORF">DEA37_0005445</name>
</gene>
<evidence type="ECO:0000259" key="2">
    <source>
        <dbReference type="Pfam" id="PF10157"/>
    </source>
</evidence>
<keyword evidence="4" id="KW-1185">Reference proteome</keyword>
<dbReference type="Pfam" id="PF10157">
    <property type="entry name" value="BORCS6"/>
    <property type="match status" value="1"/>
</dbReference>
<feature type="compositionally biased region" description="Polar residues" evidence="1">
    <location>
        <begin position="9"/>
        <end position="23"/>
    </location>
</feature>
<dbReference type="AlphaFoldDB" id="A0A5J4NIH2"/>
<dbReference type="InterPro" id="IPR019314">
    <property type="entry name" value="BORCS6"/>
</dbReference>
<accession>A0A5J4NIH2</accession>
<protein>
    <recommendedName>
        <fullName evidence="2">BLOC-1-related complex subunit 6 C-terminal helix domain-containing protein</fullName>
    </recommendedName>
</protein>
<dbReference type="Proteomes" id="UP000324629">
    <property type="component" value="Unassembled WGS sequence"/>
</dbReference>
<dbReference type="PANTHER" id="PTHR13440:SF7">
    <property type="entry name" value="BLOC-1 RELATED COMPLEX SUBUNIT 6"/>
    <property type="match status" value="1"/>
</dbReference>
<name>A0A5J4NIH2_9TREM</name>
<evidence type="ECO:0000256" key="1">
    <source>
        <dbReference type="SAM" id="MobiDB-lite"/>
    </source>
</evidence>
<evidence type="ECO:0000313" key="3">
    <source>
        <dbReference type="EMBL" id="KAA3675302.1"/>
    </source>
</evidence>
<dbReference type="InterPro" id="IPR046465">
    <property type="entry name" value="BORCS6_C"/>
</dbReference>
<proteinExistence type="predicted"/>
<organism evidence="3 4">
    <name type="scientific">Paragonimus westermani</name>
    <dbReference type="NCBI Taxonomy" id="34504"/>
    <lineage>
        <taxon>Eukaryota</taxon>
        <taxon>Metazoa</taxon>
        <taxon>Spiralia</taxon>
        <taxon>Lophotrochozoa</taxon>
        <taxon>Platyhelminthes</taxon>
        <taxon>Trematoda</taxon>
        <taxon>Digenea</taxon>
        <taxon>Plagiorchiida</taxon>
        <taxon>Troglotremata</taxon>
        <taxon>Troglotrematidae</taxon>
        <taxon>Paragonimus</taxon>
    </lineage>
</organism>
<dbReference type="GO" id="GO:0032418">
    <property type="term" value="P:lysosome localization"/>
    <property type="evidence" value="ECO:0007669"/>
    <property type="project" value="TreeGrafter"/>
</dbReference>
<feature type="region of interest" description="Disordered" evidence="1">
    <location>
        <begin position="1"/>
        <end position="23"/>
    </location>
</feature>
<dbReference type="GO" id="GO:0099078">
    <property type="term" value="C:BORC complex"/>
    <property type="evidence" value="ECO:0007669"/>
    <property type="project" value="TreeGrafter"/>
</dbReference>
<reference evidence="3 4" key="1">
    <citation type="journal article" date="2019" name="Gigascience">
        <title>Whole-genome sequence of the oriental lung fluke Paragonimus westermani.</title>
        <authorList>
            <person name="Oey H."/>
            <person name="Zakrzewski M."/>
            <person name="Narain K."/>
            <person name="Devi K.R."/>
            <person name="Agatsuma T."/>
            <person name="Nawaratna S."/>
            <person name="Gobert G.N."/>
            <person name="Jones M.K."/>
            <person name="Ragan M.A."/>
            <person name="McManus D.P."/>
            <person name="Krause L."/>
        </authorList>
    </citation>
    <scope>NUCLEOTIDE SEQUENCE [LARGE SCALE GENOMIC DNA]</scope>
    <source>
        <strain evidence="3 4">IND2009</strain>
    </source>
</reference>
<sequence>MDARGTADDPNSTRFPDQDSPVNLQGSLITEETERELLPLSTEVLVNNTIVLSDLEGRARDLATQLDKLMSSVHCGLHRISSLTLECVSVLADSVDVTCQTVDSSIKSTYSLMAKCEELSKSMALLSPLEKEMYPLLFRLLIPYILNLAGPIGSC</sequence>
<feature type="domain" description="BLOC-1-related complex subunit 6 C-terminal helix" evidence="2">
    <location>
        <begin position="49"/>
        <end position="133"/>
    </location>
</feature>
<evidence type="ECO:0000313" key="4">
    <source>
        <dbReference type="Proteomes" id="UP000324629"/>
    </source>
</evidence>
<dbReference type="PANTHER" id="PTHR13440">
    <property type="entry name" value="BLOC-1 RELATED COMPLEX SUBUNIT 6"/>
    <property type="match status" value="1"/>
</dbReference>